<dbReference type="EMBL" id="QOIL01000003">
    <property type="protein sequence ID" value="RCG31913.1"/>
    <property type="molecule type" value="Genomic_DNA"/>
</dbReference>
<gene>
    <name evidence="1" type="ORF">DQ384_05045</name>
</gene>
<dbReference type="AlphaFoldDB" id="A0A367FND9"/>
<evidence type="ECO:0000313" key="2">
    <source>
        <dbReference type="Proteomes" id="UP000253094"/>
    </source>
</evidence>
<organism evidence="1 2">
    <name type="scientific">Sphaerisporangium album</name>
    <dbReference type="NCBI Taxonomy" id="509200"/>
    <lineage>
        <taxon>Bacteria</taxon>
        <taxon>Bacillati</taxon>
        <taxon>Actinomycetota</taxon>
        <taxon>Actinomycetes</taxon>
        <taxon>Streptosporangiales</taxon>
        <taxon>Streptosporangiaceae</taxon>
        <taxon>Sphaerisporangium</taxon>
    </lineage>
</organism>
<name>A0A367FND9_9ACTN</name>
<accession>A0A367FND9</accession>
<evidence type="ECO:0000313" key="1">
    <source>
        <dbReference type="EMBL" id="RCG31913.1"/>
    </source>
</evidence>
<dbReference type="Proteomes" id="UP000253094">
    <property type="component" value="Unassembled WGS sequence"/>
</dbReference>
<protein>
    <submittedName>
        <fullName evidence="1">Uncharacterized protein</fullName>
    </submittedName>
</protein>
<reference evidence="1 2" key="1">
    <citation type="submission" date="2018-06" db="EMBL/GenBank/DDBJ databases">
        <title>Sphaerisporangium craniellae sp. nov., isolated from a marine sponge in the South China Sea.</title>
        <authorList>
            <person name="Li L."/>
        </authorList>
    </citation>
    <scope>NUCLEOTIDE SEQUENCE [LARGE SCALE GENOMIC DNA]</scope>
    <source>
        <strain evidence="1 2">CCTCC AA 208026</strain>
    </source>
</reference>
<proteinExistence type="predicted"/>
<keyword evidence="2" id="KW-1185">Reference proteome</keyword>
<sequence>MSCVPGFDIDQVPADALPGLAERCGALLDQIALHLAFNHQELKGARPVIRIGTSVGDTWSIWHPPTPEPPVPR</sequence>
<comment type="caution">
    <text evidence="1">The sequence shown here is derived from an EMBL/GenBank/DDBJ whole genome shotgun (WGS) entry which is preliminary data.</text>
</comment>